<comment type="similarity">
    <text evidence="2">Belongs to the cation diffusion facilitator (CDF) transporter (TC 2.A.4) family. SLC30A subfamily.</text>
</comment>
<dbReference type="PANTHER" id="PTHR11562:SF17">
    <property type="entry name" value="RE54080P-RELATED"/>
    <property type="match status" value="1"/>
</dbReference>
<feature type="transmembrane region" description="Helical" evidence="10">
    <location>
        <begin position="190"/>
        <end position="208"/>
    </location>
</feature>
<evidence type="ECO:0000313" key="14">
    <source>
        <dbReference type="Proteomes" id="UP000235897"/>
    </source>
</evidence>
<dbReference type="Gene3D" id="1.20.1510.10">
    <property type="entry name" value="Cation efflux protein transmembrane domain"/>
    <property type="match status" value="1"/>
</dbReference>
<feature type="transmembrane region" description="Helical" evidence="10">
    <location>
        <begin position="96"/>
        <end position="115"/>
    </location>
</feature>
<organism evidence="13 14">
    <name type="scientific">Stutzerimonas stutzeri</name>
    <name type="common">Pseudomonas stutzeri</name>
    <dbReference type="NCBI Taxonomy" id="316"/>
    <lineage>
        <taxon>Bacteria</taxon>
        <taxon>Pseudomonadati</taxon>
        <taxon>Pseudomonadota</taxon>
        <taxon>Gammaproteobacteria</taxon>
        <taxon>Pseudomonadales</taxon>
        <taxon>Pseudomonadaceae</taxon>
        <taxon>Stutzerimonas</taxon>
    </lineage>
</organism>
<keyword evidence="8 10" id="KW-0472">Membrane</keyword>
<dbReference type="InterPro" id="IPR050681">
    <property type="entry name" value="CDF/SLC30A"/>
</dbReference>
<feature type="transmembrane region" description="Helical" evidence="10">
    <location>
        <begin position="59"/>
        <end position="76"/>
    </location>
</feature>
<feature type="transmembrane region" description="Helical" evidence="10">
    <location>
        <begin position="127"/>
        <end position="147"/>
    </location>
</feature>
<proteinExistence type="inferred from homology"/>
<dbReference type="RefSeq" id="WP_102845916.1">
    <property type="nucleotide sequence ID" value="NZ_JAETZY010000001.1"/>
</dbReference>
<evidence type="ECO:0000256" key="5">
    <source>
        <dbReference type="ARBA" id="ARBA00022906"/>
    </source>
</evidence>
<dbReference type="NCBIfam" id="TIGR01297">
    <property type="entry name" value="CDF"/>
    <property type="match status" value="1"/>
</dbReference>
<dbReference type="AlphaFoldDB" id="A0A2N8SZP6"/>
<keyword evidence="6 10" id="KW-1133">Transmembrane helix</keyword>
<dbReference type="InterPro" id="IPR027469">
    <property type="entry name" value="Cation_efflux_TMD_sf"/>
</dbReference>
<feature type="compositionally biased region" description="Basic and acidic residues" evidence="9">
    <location>
        <begin position="1"/>
        <end position="10"/>
    </location>
</feature>
<evidence type="ECO:0000256" key="1">
    <source>
        <dbReference type="ARBA" id="ARBA00004141"/>
    </source>
</evidence>
<dbReference type="Pfam" id="PF16916">
    <property type="entry name" value="ZT_dimer"/>
    <property type="match status" value="1"/>
</dbReference>
<feature type="domain" description="Cation efflux protein cytoplasmic" evidence="12">
    <location>
        <begin position="220"/>
        <end position="293"/>
    </location>
</feature>
<dbReference type="GO" id="GO:0005385">
    <property type="term" value="F:zinc ion transmembrane transporter activity"/>
    <property type="evidence" value="ECO:0007669"/>
    <property type="project" value="TreeGrafter"/>
</dbReference>
<dbReference type="InterPro" id="IPR036837">
    <property type="entry name" value="Cation_efflux_CTD_sf"/>
</dbReference>
<evidence type="ECO:0000259" key="12">
    <source>
        <dbReference type="Pfam" id="PF16916"/>
    </source>
</evidence>
<protein>
    <submittedName>
        <fullName evidence="13">Cation transporter</fullName>
    </submittedName>
</protein>
<dbReference type="GO" id="GO:0005886">
    <property type="term" value="C:plasma membrane"/>
    <property type="evidence" value="ECO:0007669"/>
    <property type="project" value="TreeGrafter"/>
</dbReference>
<dbReference type="SUPFAM" id="SSF161111">
    <property type="entry name" value="Cation efflux protein transmembrane domain-like"/>
    <property type="match status" value="1"/>
</dbReference>
<dbReference type="SUPFAM" id="SSF160240">
    <property type="entry name" value="Cation efflux protein cytoplasmic domain-like"/>
    <property type="match status" value="1"/>
</dbReference>
<feature type="domain" description="Cation efflux protein transmembrane" evidence="11">
    <location>
        <begin position="26"/>
        <end position="216"/>
    </location>
</feature>
<dbReference type="InterPro" id="IPR058533">
    <property type="entry name" value="Cation_efflux_TM"/>
</dbReference>
<keyword evidence="7" id="KW-0406">Ion transport</keyword>
<evidence type="ECO:0000256" key="2">
    <source>
        <dbReference type="ARBA" id="ARBA00008873"/>
    </source>
</evidence>
<sequence length="324" mass="33997">MAGHNHEHGHSHGNGPGHSHGSGKTLLVALVFTTAFAAVEVFGGLIADSLALLSDAGHMLTDSLSLGVGAFAAWLARKPASRRHSFGLKRAEMLGALFNVLFMFGVIAFITYEAIRRIGDTPAVAGGTVLAIGALGLLVNLVVAWVLMRGEQSVNVRGALLHVMGDLLGSVAALAAGAIIYFGGPPVVDPILSLLVSLLILVSAVRLLREVTHVLMEGVPKGIDAQEVGDTLVRIDGVLAIHDMHIWSLSSNSLALAAHVDVDTMERWASVLPQLQHVLHERFDITHSTLQPEDASIRRACSADPDCGAGDSVWQPDGKKAGAA</sequence>
<dbReference type="PANTHER" id="PTHR11562">
    <property type="entry name" value="CATION EFFLUX PROTEIN/ ZINC TRANSPORTER"/>
    <property type="match status" value="1"/>
</dbReference>
<feature type="region of interest" description="Disordered" evidence="9">
    <location>
        <begin position="1"/>
        <end position="20"/>
    </location>
</feature>
<name>A0A2N8SZP6_STUST</name>
<reference evidence="13 14" key="1">
    <citation type="submission" date="2018-01" db="EMBL/GenBank/DDBJ databases">
        <title>Denitrification phenotypes of diverse strains of Pseudomonas stutzeri.</title>
        <authorList>
            <person name="Milligan D.A."/>
            <person name="Bergaust L."/>
            <person name="Bakken L.R."/>
            <person name="Frostegard A."/>
        </authorList>
    </citation>
    <scope>NUCLEOTIDE SEQUENCE [LARGE SCALE GENOMIC DNA]</scope>
    <source>
        <strain evidence="13 14">28a3</strain>
    </source>
</reference>
<dbReference type="EMBL" id="POUW01000001">
    <property type="protein sequence ID" value="PNG07960.1"/>
    <property type="molecule type" value="Genomic_DNA"/>
</dbReference>
<keyword evidence="4 10" id="KW-0812">Transmembrane</keyword>
<accession>A0A2N8SZP6</accession>
<evidence type="ECO:0000256" key="7">
    <source>
        <dbReference type="ARBA" id="ARBA00023065"/>
    </source>
</evidence>
<evidence type="ECO:0000256" key="3">
    <source>
        <dbReference type="ARBA" id="ARBA00022448"/>
    </source>
</evidence>
<feature type="transmembrane region" description="Helical" evidence="10">
    <location>
        <begin position="159"/>
        <end position="184"/>
    </location>
</feature>
<evidence type="ECO:0000256" key="10">
    <source>
        <dbReference type="SAM" id="Phobius"/>
    </source>
</evidence>
<keyword evidence="3" id="KW-0813">Transport</keyword>
<feature type="transmembrane region" description="Helical" evidence="10">
    <location>
        <begin position="26"/>
        <end position="47"/>
    </location>
</feature>
<keyword evidence="5" id="KW-0862">Zinc</keyword>
<comment type="caution">
    <text evidence="13">The sequence shown here is derived from an EMBL/GenBank/DDBJ whole genome shotgun (WGS) entry which is preliminary data.</text>
</comment>
<feature type="region of interest" description="Disordered" evidence="9">
    <location>
        <begin position="301"/>
        <end position="324"/>
    </location>
</feature>
<dbReference type="InterPro" id="IPR027470">
    <property type="entry name" value="Cation_efflux_CTD"/>
</dbReference>
<evidence type="ECO:0000259" key="11">
    <source>
        <dbReference type="Pfam" id="PF01545"/>
    </source>
</evidence>
<dbReference type="InterPro" id="IPR002524">
    <property type="entry name" value="Cation_efflux"/>
</dbReference>
<gene>
    <name evidence="13" type="ORF">CXL00_02615</name>
</gene>
<evidence type="ECO:0000256" key="4">
    <source>
        <dbReference type="ARBA" id="ARBA00022692"/>
    </source>
</evidence>
<keyword evidence="5" id="KW-0864">Zinc transport</keyword>
<comment type="subcellular location">
    <subcellularLocation>
        <location evidence="1">Membrane</location>
        <topology evidence="1">Multi-pass membrane protein</topology>
    </subcellularLocation>
</comment>
<dbReference type="Proteomes" id="UP000235897">
    <property type="component" value="Unassembled WGS sequence"/>
</dbReference>
<evidence type="ECO:0000256" key="8">
    <source>
        <dbReference type="ARBA" id="ARBA00023136"/>
    </source>
</evidence>
<evidence type="ECO:0000256" key="6">
    <source>
        <dbReference type="ARBA" id="ARBA00022989"/>
    </source>
</evidence>
<dbReference type="Pfam" id="PF01545">
    <property type="entry name" value="Cation_efflux"/>
    <property type="match status" value="1"/>
</dbReference>
<dbReference type="OrthoDB" id="9809646at2"/>
<evidence type="ECO:0000256" key="9">
    <source>
        <dbReference type="SAM" id="MobiDB-lite"/>
    </source>
</evidence>
<evidence type="ECO:0000313" key="13">
    <source>
        <dbReference type="EMBL" id="PNG07960.1"/>
    </source>
</evidence>